<evidence type="ECO:0000256" key="3">
    <source>
        <dbReference type="ARBA" id="ARBA00022490"/>
    </source>
</evidence>
<comment type="subcellular location">
    <subcellularLocation>
        <location evidence="1">Cytoplasm</location>
        <location evidence="1">Cytoskeleton</location>
    </subcellularLocation>
</comment>
<keyword evidence="8" id="KW-1185">Reference proteome</keyword>
<evidence type="ECO:0000256" key="5">
    <source>
        <dbReference type="SAM" id="MobiDB-lite"/>
    </source>
</evidence>
<organism evidence="7 8">
    <name type="scientific">Lentinula guzmanii</name>
    <dbReference type="NCBI Taxonomy" id="2804957"/>
    <lineage>
        <taxon>Eukaryota</taxon>
        <taxon>Fungi</taxon>
        <taxon>Dikarya</taxon>
        <taxon>Basidiomycota</taxon>
        <taxon>Agaricomycotina</taxon>
        <taxon>Agaricomycetes</taxon>
        <taxon>Agaricomycetidae</taxon>
        <taxon>Agaricales</taxon>
        <taxon>Marasmiineae</taxon>
        <taxon>Omphalotaceae</taxon>
        <taxon>Lentinula</taxon>
    </lineage>
</organism>
<evidence type="ECO:0000256" key="4">
    <source>
        <dbReference type="ARBA" id="ARBA00023212"/>
    </source>
</evidence>
<gene>
    <name evidence="7" type="ORF">DFJ43DRAFT_1161484</name>
</gene>
<evidence type="ECO:0000313" key="8">
    <source>
        <dbReference type="Proteomes" id="UP001176059"/>
    </source>
</evidence>
<feature type="compositionally biased region" description="Polar residues" evidence="5">
    <location>
        <begin position="252"/>
        <end position="314"/>
    </location>
</feature>
<dbReference type="EMBL" id="JANVFO010000110">
    <property type="protein sequence ID" value="KAJ3712321.1"/>
    <property type="molecule type" value="Genomic_DNA"/>
</dbReference>
<accession>A0AA38MU54</accession>
<dbReference type="Pfam" id="PF06886">
    <property type="entry name" value="TPX2"/>
    <property type="match status" value="1"/>
</dbReference>
<feature type="region of interest" description="Disordered" evidence="5">
    <location>
        <begin position="547"/>
        <end position="601"/>
    </location>
</feature>
<feature type="compositionally biased region" description="Low complexity" evidence="5">
    <location>
        <begin position="372"/>
        <end position="381"/>
    </location>
</feature>
<feature type="compositionally biased region" description="Basic and acidic residues" evidence="5">
    <location>
        <begin position="80"/>
        <end position="91"/>
    </location>
</feature>
<evidence type="ECO:0000256" key="2">
    <source>
        <dbReference type="ARBA" id="ARBA00005885"/>
    </source>
</evidence>
<evidence type="ECO:0000259" key="6">
    <source>
        <dbReference type="Pfam" id="PF06886"/>
    </source>
</evidence>
<feature type="compositionally biased region" description="Polar residues" evidence="5">
    <location>
        <begin position="382"/>
        <end position="400"/>
    </location>
</feature>
<feature type="compositionally biased region" description="Low complexity" evidence="5">
    <location>
        <begin position="353"/>
        <end position="363"/>
    </location>
</feature>
<evidence type="ECO:0000256" key="1">
    <source>
        <dbReference type="ARBA" id="ARBA00004245"/>
    </source>
</evidence>
<feature type="region of interest" description="Disordered" evidence="5">
    <location>
        <begin position="183"/>
        <end position="206"/>
    </location>
</feature>
<keyword evidence="3" id="KW-0963">Cytoplasm</keyword>
<feature type="compositionally biased region" description="Polar residues" evidence="5">
    <location>
        <begin position="442"/>
        <end position="453"/>
    </location>
</feature>
<sequence length="601" mass="66200">MQNTSANDLSLRHSPDLSNSSFSFEIPPESNDEFLLDHDDDFFGAASDSFATPAPSRTIRQPLTKTRSTPEAFTQGNSDSRSRTSPEKKTVLSDSSRSNSVQPPHISAEASKTIRTKSTVIRKLRTGVGLRDDVMSTPHRIQRLRDEIKGLAESKSSSATTVPSSTRSIYIPKDDHRVILDPKAADSGEDPVPPHSIPASTEPPPVSLEVNQTVRNQVFSFECEHNDMNVISSIGLAGRLVMYDQNSVRSHELSNSAENDSVGSAFMGSSSHQGQLSIRATADSSKTSETATDMPLTFSQLSPSKPKEQTSIPHTRSHSDVPPSPMRQSHKRQGSPFPDARPGERDKTPAVISSSRAALSGRRLVVKKRTPSSVNSSSVTSQMRSKPVTRSTMSSRNQLFVPQDWSGSSGASSMGQGKLSGASTGSLTSSSGSSKVTLDRSGGSTQPSRNPATRSDGFKFHSDTRIEARKTDSIVRNHEEKSRKKQKLHTAYTVPNFEASRSAQDVLLTSLKDHIRPVFPLPVEMHTDARARERSKFDELVREKELQASRALKEKKRQQAEEEKREIKEQRKKAIPKAHPVPEWYKDAPRRKEQRPYSRSG</sequence>
<feature type="compositionally biased region" description="Acidic residues" evidence="5">
    <location>
        <begin position="30"/>
        <end position="42"/>
    </location>
</feature>
<dbReference type="Proteomes" id="UP001176059">
    <property type="component" value="Unassembled WGS sequence"/>
</dbReference>
<feature type="compositionally biased region" description="Pro residues" evidence="5">
    <location>
        <begin position="191"/>
        <end position="206"/>
    </location>
</feature>
<keyword evidence="4" id="KW-0206">Cytoskeleton</keyword>
<reference evidence="7" key="2">
    <citation type="journal article" date="2023" name="Proc. Natl. Acad. Sci. U.S.A.">
        <title>A global phylogenomic analysis of the shiitake genus Lentinula.</title>
        <authorList>
            <person name="Sierra-Patev S."/>
            <person name="Min B."/>
            <person name="Naranjo-Ortiz M."/>
            <person name="Looney B."/>
            <person name="Konkel Z."/>
            <person name="Slot J.C."/>
            <person name="Sakamoto Y."/>
            <person name="Steenwyk J.L."/>
            <person name="Rokas A."/>
            <person name="Carro J."/>
            <person name="Camarero S."/>
            <person name="Ferreira P."/>
            <person name="Molpeceres G."/>
            <person name="Ruiz-Duenas F.J."/>
            <person name="Serrano A."/>
            <person name="Henrissat B."/>
            <person name="Drula E."/>
            <person name="Hughes K.W."/>
            <person name="Mata J.L."/>
            <person name="Ishikawa N.K."/>
            <person name="Vargas-Isla R."/>
            <person name="Ushijima S."/>
            <person name="Smith C.A."/>
            <person name="Donoghue J."/>
            <person name="Ahrendt S."/>
            <person name="Andreopoulos W."/>
            <person name="He G."/>
            <person name="LaButti K."/>
            <person name="Lipzen A."/>
            <person name="Ng V."/>
            <person name="Riley R."/>
            <person name="Sandor L."/>
            <person name="Barry K."/>
            <person name="Martinez A.T."/>
            <person name="Xiao Y."/>
            <person name="Gibbons J.G."/>
            <person name="Terashima K."/>
            <person name="Grigoriev I.V."/>
            <person name="Hibbett D."/>
        </authorList>
    </citation>
    <scope>NUCLEOTIDE SEQUENCE</scope>
    <source>
        <strain evidence="7">ET3784</strain>
    </source>
</reference>
<feature type="compositionally biased region" description="Low complexity" evidence="5">
    <location>
        <begin position="406"/>
        <end position="435"/>
    </location>
</feature>
<protein>
    <recommendedName>
        <fullName evidence="6">TPX2 C-terminal domain-containing protein</fullName>
    </recommendedName>
</protein>
<reference evidence="7" key="1">
    <citation type="submission" date="2022-08" db="EMBL/GenBank/DDBJ databases">
        <authorList>
            <consortium name="DOE Joint Genome Institute"/>
            <person name="Min B."/>
            <person name="Sierra-Patev S."/>
            <person name="Naranjo-Ortiz M."/>
            <person name="Looney B."/>
            <person name="Konkel Z."/>
            <person name="Slot J.C."/>
            <person name="Sakamoto Y."/>
            <person name="Steenwyk J.L."/>
            <person name="Rokas A."/>
            <person name="Carro J."/>
            <person name="Camarero S."/>
            <person name="Ferreira P."/>
            <person name="Molpeceres G."/>
            <person name="Ruiz-duenas F.J."/>
            <person name="Serrano A."/>
            <person name="Henrissat B."/>
            <person name="Drula E."/>
            <person name="Hughes K.W."/>
            <person name="Mata J.L."/>
            <person name="Ishikawa N.K."/>
            <person name="Vargas-Isla R."/>
            <person name="Ushijima S."/>
            <person name="Smith C.A."/>
            <person name="Ahrendt S."/>
            <person name="Andreopoulos W."/>
            <person name="He G."/>
            <person name="LaButti K."/>
            <person name="Lipzen A."/>
            <person name="Ng V."/>
            <person name="Riley R."/>
            <person name="Sandor L."/>
            <person name="Barry K."/>
            <person name="Martinez A.T."/>
            <person name="Xiao Y."/>
            <person name="Gibbons J.G."/>
            <person name="Terashima K."/>
            <person name="Hibbett D.S."/>
            <person name="Grigoriev I.V."/>
        </authorList>
    </citation>
    <scope>NUCLEOTIDE SEQUENCE</scope>
    <source>
        <strain evidence="7">ET3784</strain>
    </source>
</reference>
<feature type="region of interest" description="Disordered" evidence="5">
    <location>
        <begin position="252"/>
        <end position="488"/>
    </location>
</feature>
<comment type="similarity">
    <text evidence="2">Belongs to the TPX2 family.</text>
</comment>
<feature type="domain" description="TPX2 C-terminal" evidence="6">
    <location>
        <begin position="524"/>
        <end position="593"/>
    </location>
</feature>
<dbReference type="InterPro" id="IPR027329">
    <property type="entry name" value="TPX2_C"/>
</dbReference>
<feature type="region of interest" description="Disordered" evidence="5">
    <location>
        <begin position="1"/>
        <end position="114"/>
    </location>
</feature>
<dbReference type="GO" id="GO:0005856">
    <property type="term" value="C:cytoskeleton"/>
    <property type="evidence" value="ECO:0007669"/>
    <property type="project" value="UniProtKB-SubCell"/>
</dbReference>
<feature type="compositionally biased region" description="Basic and acidic residues" evidence="5">
    <location>
        <begin position="557"/>
        <end position="569"/>
    </location>
</feature>
<dbReference type="AlphaFoldDB" id="A0AA38MU54"/>
<evidence type="ECO:0000313" key="7">
    <source>
        <dbReference type="EMBL" id="KAJ3712321.1"/>
    </source>
</evidence>
<feature type="compositionally biased region" description="Basic and acidic residues" evidence="5">
    <location>
        <begin position="456"/>
        <end position="482"/>
    </location>
</feature>
<feature type="compositionally biased region" description="Basic and acidic residues" evidence="5">
    <location>
        <begin position="584"/>
        <end position="601"/>
    </location>
</feature>
<feature type="compositionally biased region" description="Polar residues" evidence="5">
    <location>
        <begin position="92"/>
        <end position="102"/>
    </location>
</feature>
<comment type="caution">
    <text evidence="7">The sequence shown here is derived from an EMBL/GenBank/DDBJ whole genome shotgun (WGS) entry which is preliminary data.</text>
</comment>
<feature type="compositionally biased region" description="Polar residues" evidence="5">
    <location>
        <begin position="58"/>
        <end position="79"/>
    </location>
</feature>
<name>A0AA38MU54_9AGAR</name>
<proteinExistence type="inferred from homology"/>